<proteinExistence type="predicted"/>
<dbReference type="AlphaFoldDB" id="A0A542ZM06"/>
<name>A0A542ZM06_9MICO</name>
<dbReference type="Pfam" id="PF13349">
    <property type="entry name" value="DUF4097"/>
    <property type="match status" value="1"/>
</dbReference>
<dbReference type="OrthoDB" id="3232569at2"/>
<organism evidence="3 4">
    <name type="scientific">Oryzihumus leptocrescens</name>
    <dbReference type="NCBI Taxonomy" id="297536"/>
    <lineage>
        <taxon>Bacteria</taxon>
        <taxon>Bacillati</taxon>
        <taxon>Actinomycetota</taxon>
        <taxon>Actinomycetes</taxon>
        <taxon>Micrococcales</taxon>
        <taxon>Intrasporangiaceae</taxon>
        <taxon>Oryzihumus</taxon>
    </lineage>
</organism>
<dbReference type="InterPro" id="IPR025164">
    <property type="entry name" value="Toastrack_DUF4097"/>
</dbReference>
<gene>
    <name evidence="3" type="ORF">FB474_2770</name>
</gene>
<evidence type="ECO:0000256" key="1">
    <source>
        <dbReference type="SAM" id="MobiDB-lite"/>
    </source>
</evidence>
<keyword evidence="4" id="KW-1185">Reference proteome</keyword>
<dbReference type="EMBL" id="VFOQ01000001">
    <property type="protein sequence ID" value="TQL61361.1"/>
    <property type="molecule type" value="Genomic_DNA"/>
</dbReference>
<reference evidence="3 4" key="1">
    <citation type="submission" date="2019-06" db="EMBL/GenBank/DDBJ databases">
        <title>Sequencing the genomes of 1000 actinobacteria strains.</title>
        <authorList>
            <person name="Klenk H.-P."/>
        </authorList>
    </citation>
    <scope>NUCLEOTIDE SEQUENCE [LARGE SCALE GENOMIC DNA]</scope>
    <source>
        <strain evidence="3 4">DSM 18082</strain>
    </source>
</reference>
<dbReference type="RefSeq" id="WP_141789156.1">
    <property type="nucleotide sequence ID" value="NZ_BAAAKX010000001.1"/>
</dbReference>
<accession>A0A542ZM06</accession>
<dbReference type="Proteomes" id="UP000319514">
    <property type="component" value="Unassembled WGS sequence"/>
</dbReference>
<feature type="domain" description="DUF4097" evidence="2">
    <location>
        <begin position="61"/>
        <end position="268"/>
    </location>
</feature>
<evidence type="ECO:0000259" key="2">
    <source>
        <dbReference type="Pfam" id="PF13349"/>
    </source>
</evidence>
<feature type="region of interest" description="Disordered" evidence="1">
    <location>
        <begin position="272"/>
        <end position="307"/>
    </location>
</feature>
<sequence length="307" mass="31480">MAQQWEIDGPKVLDIGGEGETVHRLKVGLVGGHVDIVTHDDSSTARLEVHEVVGRPLQVTWTGSTLRVSHVKEDADNLFESLKQSFASFGNRQLRARVSLSVPAAAEVSVSTVSADALVNGVRAEVRANTVSGSLTLDDIAGDVKANTVSGEVECHGLAGNFTGKSVSGPVTVQASRLGAIKLNTVSGDIALDLTSGAAQISSNSVSGDVTVRIPAGGGFDVTAHTASGQVVIDGRRVTIPGSRRPGGQLSEGDRALAIKANAVSGNVVMLRAATSGTPQDTPPETPQDSPRDTPQDVPGDTESAAG</sequence>
<comment type="caution">
    <text evidence="3">The sequence shown here is derived from an EMBL/GenBank/DDBJ whole genome shotgun (WGS) entry which is preliminary data.</text>
</comment>
<protein>
    <submittedName>
        <fullName evidence="3">DUF4097 and DUF4098 domain-containing protein YvlB</fullName>
    </submittedName>
</protein>
<evidence type="ECO:0000313" key="4">
    <source>
        <dbReference type="Proteomes" id="UP000319514"/>
    </source>
</evidence>
<evidence type="ECO:0000313" key="3">
    <source>
        <dbReference type="EMBL" id="TQL61361.1"/>
    </source>
</evidence>